<dbReference type="STRING" id="1285928.SAMN04487894_11856"/>
<evidence type="ECO:0000313" key="1">
    <source>
        <dbReference type="EMBL" id="SDE02107.1"/>
    </source>
</evidence>
<dbReference type="EMBL" id="FMZO01000018">
    <property type="protein sequence ID" value="SDE02107.1"/>
    <property type="molecule type" value="Genomic_DNA"/>
</dbReference>
<dbReference type="Proteomes" id="UP000198757">
    <property type="component" value="Unassembled WGS sequence"/>
</dbReference>
<accession>A0A1G6ZIH3</accession>
<reference evidence="2" key="1">
    <citation type="submission" date="2016-10" db="EMBL/GenBank/DDBJ databases">
        <authorList>
            <person name="Varghese N."/>
            <person name="Submissions S."/>
        </authorList>
    </citation>
    <scope>NUCLEOTIDE SEQUENCE [LARGE SCALE GENOMIC DNA]</scope>
    <source>
        <strain evidence="2">DSM 25811 / CCM 8410 / LMG 26954 / E90</strain>
    </source>
</reference>
<sequence>MLWQCFIEERPRVFRRFGTGLYLGRHNGKLSKVAVKVGDKNAGKGILSRRRSILFINSGKLISLALQSDSDGAT</sequence>
<organism evidence="1 2">
    <name type="scientific">Niabella drilacis (strain DSM 25811 / CCM 8410 / CCUG 62505 / LMG 26954 / E90)</name>
    <dbReference type="NCBI Taxonomy" id="1285928"/>
    <lineage>
        <taxon>Bacteria</taxon>
        <taxon>Pseudomonadati</taxon>
        <taxon>Bacteroidota</taxon>
        <taxon>Chitinophagia</taxon>
        <taxon>Chitinophagales</taxon>
        <taxon>Chitinophagaceae</taxon>
        <taxon>Niabella</taxon>
    </lineage>
</organism>
<proteinExistence type="predicted"/>
<name>A0A1G6ZIH3_NIADE</name>
<protein>
    <submittedName>
        <fullName evidence="1">Uncharacterized protein</fullName>
    </submittedName>
</protein>
<gene>
    <name evidence="1" type="ORF">SAMN04487894_11856</name>
</gene>
<keyword evidence="2" id="KW-1185">Reference proteome</keyword>
<evidence type="ECO:0000313" key="2">
    <source>
        <dbReference type="Proteomes" id="UP000198757"/>
    </source>
</evidence>
<dbReference type="AlphaFoldDB" id="A0A1G6ZIH3"/>